<dbReference type="GO" id="GO:0043123">
    <property type="term" value="P:positive regulation of canonical NF-kappaB signal transduction"/>
    <property type="evidence" value="ECO:0007669"/>
    <property type="project" value="TreeGrafter"/>
</dbReference>
<evidence type="ECO:0000256" key="3">
    <source>
        <dbReference type="ARBA" id="ARBA00022553"/>
    </source>
</evidence>
<feature type="compositionally biased region" description="Low complexity" evidence="7">
    <location>
        <begin position="210"/>
        <end position="222"/>
    </location>
</feature>
<dbReference type="InterPro" id="IPR000157">
    <property type="entry name" value="TIR_dom"/>
</dbReference>
<evidence type="ECO:0000256" key="1">
    <source>
        <dbReference type="ARBA" id="ARBA00004496"/>
    </source>
</evidence>
<dbReference type="PANTHER" id="PTHR47230:SF1">
    <property type="entry name" value="TIR DOMAIN-CONTAINING ADAPTER MOLECULE 1"/>
    <property type="match status" value="1"/>
</dbReference>
<dbReference type="Proteomes" id="UP000531938">
    <property type="component" value="Unassembled WGS sequence"/>
</dbReference>
<evidence type="ECO:0000313" key="9">
    <source>
        <dbReference type="EMBL" id="NWY06575.1"/>
    </source>
</evidence>
<dbReference type="Pfam" id="PF17798">
    <property type="entry name" value="TRIF-NTD"/>
    <property type="match status" value="1"/>
</dbReference>
<comment type="subcellular location">
    <subcellularLocation>
        <location evidence="1">Cytoplasm</location>
    </subcellularLocation>
</comment>
<keyword evidence="3" id="KW-0597">Phosphoprotein</keyword>
<feature type="non-terminal residue" evidence="9">
    <location>
        <position position="487"/>
    </location>
</feature>
<evidence type="ECO:0000256" key="6">
    <source>
        <dbReference type="ARBA" id="ARBA00023198"/>
    </source>
</evidence>
<keyword evidence="10" id="KW-1185">Reference proteome</keyword>
<protein>
    <submittedName>
        <fullName evidence="9">TCAM1 protein</fullName>
    </submittedName>
</protein>
<dbReference type="InterPro" id="IPR035897">
    <property type="entry name" value="Toll_tir_struct_dom_sf"/>
</dbReference>
<dbReference type="GO" id="GO:0005768">
    <property type="term" value="C:endosome"/>
    <property type="evidence" value="ECO:0007669"/>
    <property type="project" value="TreeGrafter"/>
</dbReference>
<dbReference type="InterPro" id="IPR040886">
    <property type="entry name" value="TRIF_N"/>
</dbReference>
<dbReference type="Gene3D" id="3.40.50.10140">
    <property type="entry name" value="Toll/interleukin-1 receptor homology (TIR) domain"/>
    <property type="match status" value="1"/>
</dbReference>
<dbReference type="Gene3D" id="1.25.40.780">
    <property type="match status" value="1"/>
</dbReference>
<dbReference type="GO" id="GO:0006954">
    <property type="term" value="P:inflammatory response"/>
    <property type="evidence" value="ECO:0007669"/>
    <property type="project" value="UniProtKB-KW"/>
</dbReference>
<proteinExistence type="predicted"/>
<evidence type="ECO:0000256" key="4">
    <source>
        <dbReference type="ARBA" id="ARBA00022588"/>
    </source>
</evidence>
<comment type="caution">
    <text evidence="9">The sequence shown here is derived from an EMBL/GenBank/DDBJ whole genome shotgun (WGS) entry which is preliminary data.</text>
</comment>
<dbReference type="GO" id="GO:0032481">
    <property type="term" value="P:positive regulation of type I interferon production"/>
    <property type="evidence" value="ECO:0007669"/>
    <property type="project" value="TreeGrafter"/>
</dbReference>
<accession>A0A7K7BEE8</accession>
<reference evidence="9 10" key="1">
    <citation type="submission" date="2019-09" db="EMBL/GenBank/DDBJ databases">
        <title>Bird 10,000 Genomes (B10K) Project - Family phase.</title>
        <authorList>
            <person name="Zhang G."/>
        </authorList>
    </citation>
    <scope>NUCLEOTIDE SEQUENCE [LARGE SCALE GENOMIC DNA]</scope>
    <source>
        <strain evidence="9">B10K-MSB-03</strain>
    </source>
</reference>
<dbReference type="GO" id="GO:0035591">
    <property type="term" value="F:signaling adaptor activity"/>
    <property type="evidence" value="ECO:0007669"/>
    <property type="project" value="TreeGrafter"/>
</dbReference>
<feature type="non-terminal residue" evidence="9">
    <location>
        <position position="1"/>
    </location>
</feature>
<feature type="region of interest" description="Disordered" evidence="7">
    <location>
        <begin position="169"/>
        <end position="260"/>
    </location>
</feature>
<dbReference type="PROSITE" id="PS50104">
    <property type="entry name" value="TIR"/>
    <property type="match status" value="1"/>
</dbReference>
<keyword evidence="4" id="KW-0399">Innate immunity</keyword>
<keyword evidence="5" id="KW-0391">Immunity</keyword>
<evidence type="ECO:0000256" key="5">
    <source>
        <dbReference type="ARBA" id="ARBA00022859"/>
    </source>
</evidence>
<evidence type="ECO:0000313" key="10">
    <source>
        <dbReference type="Proteomes" id="UP000531938"/>
    </source>
</evidence>
<gene>
    <name evidence="9" type="primary">Ticam1</name>
    <name evidence="9" type="ORF">NOTORN_R04102</name>
</gene>
<organism evidence="9 10">
    <name type="scientific">Nothoprocta ornata</name>
    <dbReference type="NCBI Taxonomy" id="83376"/>
    <lineage>
        <taxon>Eukaryota</taxon>
        <taxon>Metazoa</taxon>
        <taxon>Chordata</taxon>
        <taxon>Craniata</taxon>
        <taxon>Vertebrata</taxon>
        <taxon>Euteleostomi</taxon>
        <taxon>Archelosauria</taxon>
        <taxon>Archosauria</taxon>
        <taxon>Dinosauria</taxon>
        <taxon>Saurischia</taxon>
        <taxon>Theropoda</taxon>
        <taxon>Coelurosauria</taxon>
        <taxon>Aves</taxon>
        <taxon>Palaeognathae</taxon>
        <taxon>Tinamiformes</taxon>
        <taxon>Tinamidae</taxon>
        <taxon>Nothoprocta</taxon>
    </lineage>
</organism>
<dbReference type="GO" id="GO:0045087">
    <property type="term" value="P:innate immune response"/>
    <property type="evidence" value="ECO:0007669"/>
    <property type="project" value="UniProtKB-KW"/>
</dbReference>
<dbReference type="PANTHER" id="PTHR47230">
    <property type="entry name" value="TIR DOMAIN-CONTAINING ADAPTER MOLECULE 1"/>
    <property type="match status" value="1"/>
</dbReference>
<evidence type="ECO:0000259" key="8">
    <source>
        <dbReference type="PROSITE" id="PS50104"/>
    </source>
</evidence>
<keyword evidence="6" id="KW-0395">Inflammatory response</keyword>
<evidence type="ECO:0000256" key="2">
    <source>
        <dbReference type="ARBA" id="ARBA00022490"/>
    </source>
</evidence>
<dbReference type="InterPro" id="IPR046946">
    <property type="entry name" value="TCAM1/2"/>
</dbReference>
<sequence length="487" mass="52277">MTPSAELRPSFEDIFHILAQLPEDKLLKLKLRLKHAAFKPHSKLLQAMVLLTLGQEAAATVCLDALRDERAAQYVRGSRLGAAGDPHPPELDAAAAVLLARIYSLLAEENLCGREAMVRAYERVLEAGGDQEPPESVLAEAREKCGGALGFAGSGSRFQTLRSEPGIARAGGAARSSPVPIGSASEPSGPRTLRSSGSPASFISRFEISATRPAEPRAPAAPQREDPPASPAGSGARRGPVHTSAEAGTSSHAPSATPACSLPPHPPSFCPAAPNLACPPSLHAPCPAAASPSEPHAEQRKFFTFVVLHANSDVDTALRVKELLEGMGVPDGATFCEDFLAGGHGQLSCFQDAMENSAFTILLLTKNFLCQVCMFQTNSALVESILRPSKHNSVIPFVPKENPLGESEIPIFLRGLVPLNENSAVFPSRVRNTFTRSKISEQKALWQQRQQAREQQRRLQLHQEHWQTLRHLSALNLGSLPQAPWPP</sequence>
<dbReference type="EMBL" id="VZSH01000324">
    <property type="protein sequence ID" value="NWY06575.1"/>
    <property type="molecule type" value="Genomic_DNA"/>
</dbReference>
<keyword evidence="2" id="KW-0963">Cytoplasm</keyword>
<feature type="domain" description="TIR" evidence="8">
    <location>
        <begin position="301"/>
        <end position="459"/>
    </location>
</feature>
<dbReference type="AlphaFoldDB" id="A0A7K7BEE8"/>
<name>A0A7K7BEE8_9AVES</name>
<dbReference type="GO" id="GO:0035666">
    <property type="term" value="P:TRIF-dependent toll-like receptor signaling pathway"/>
    <property type="evidence" value="ECO:0007669"/>
    <property type="project" value="InterPro"/>
</dbReference>
<evidence type="ECO:0000256" key="7">
    <source>
        <dbReference type="SAM" id="MobiDB-lite"/>
    </source>
</evidence>